<comment type="caution">
    <text evidence="2">The sequence shown here is derived from an EMBL/GenBank/DDBJ whole genome shotgun (WGS) entry which is preliminary data.</text>
</comment>
<feature type="region of interest" description="Disordered" evidence="1">
    <location>
        <begin position="1200"/>
        <end position="1220"/>
    </location>
</feature>
<feature type="compositionally biased region" description="Basic residues" evidence="1">
    <location>
        <begin position="1474"/>
        <end position="1491"/>
    </location>
</feature>
<organism evidence="2 3">
    <name type="scientific">Fasciola gigantica</name>
    <name type="common">Giant liver fluke</name>
    <dbReference type="NCBI Taxonomy" id="46835"/>
    <lineage>
        <taxon>Eukaryota</taxon>
        <taxon>Metazoa</taxon>
        <taxon>Spiralia</taxon>
        <taxon>Lophotrochozoa</taxon>
        <taxon>Platyhelminthes</taxon>
        <taxon>Trematoda</taxon>
        <taxon>Digenea</taxon>
        <taxon>Plagiorchiida</taxon>
        <taxon>Echinostomata</taxon>
        <taxon>Echinostomatoidea</taxon>
        <taxon>Fasciolidae</taxon>
        <taxon>Fasciola</taxon>
    </lineage>
</organism>
<evidence type="ECO:0000313" key="3">
    <source>
        <dbReference type="Proteomes" id="UP000316759"/>
    </source>
</evidence>
<dbReference type="EMBL" id="SUNJ01014076">
    <property type="protein sequence ID" value="TPP56783.1"/>
    <property type="molecule type" value="Genomic_DNA"/>
</dbReference>
<feature type="region of interest" description="Disordered" evidence="1">
    <location>
        <begin position="1170"/>
        <end position="1189"/>
    </location>
</feature>
<keyword evidence="3" id="KW-1185">Reference proteome</keyword>
<evidence type="ECO:0000256" key="1">
    <source>
        <dbReference type="SAM" id="MobiDB-lite"/>
    </source>
</evidence>
<reference evidence="2 3" key="1">
    <citation type="submission" date="2019-04" db="EMBL/GenBank/DDBJ databases">
        <title>Annotation for the trematode Fasciola gigantica.</title>
        <authorList>
            <person name="Choi Y.-J."/>
        </authorList>
    </citation>
    <scope>NUCLEOTIDE SEQUENCE [LARGE SCALE GENOMIC DNA]</scope>
    <source>
        <strain evidence="2">Uganda_cow_1</strain>
    </source>
</reference>
<gene>
    <name evidence="2" type="ORF">FGIG_06349</name>
</gene>
<feature type="compositionally biased region" description="Low complexity" evidence="1">
    <location>
        <begin position="1206"/>
        <end position="1220"/>
    </location>
</feature>
<sequence length="1539" mass="169717">MREKNSPSLDQNHESCAASHNVSTSTLSFEKVMWDGAASMWQGVVSRLEESVSDDLISENPSGVLTAIQSLRQFAVASTMNKAVVCNSLILRPRLIQLLDRFQWWSDRESKVCVDVCGLINSLVRDCIALSEHILSRSSVLSQLLQVVLNVKTENRLREITLLLLRTLFGAEELSSVLCSPSLIPSQKSAALNLFSDTNLRQLLAFFRSASCLPSFSSPTPISSMSMSASALSACSLTSGARCWLIELLALLSTDPSLAVRLVRLGVVEVCHQVILNTTCKSQLLSIPGQAEASLPQMKPHMGRVACAQATDPANQLAARFALKLLAHLLFHVDDALDEFKKVYQETDPTKLVACYGHLTGAVPPAIPGVCHEYPPGYRSKRTKAPAVLDLVSGIRSIDTDEVSAPLLSTEFPNSLHRPVPVCSCAPSAHGTRAFLGLVRGLLYWRLVGQGNNHNVKAVDQFGNHITSATGLGMNADDVALLVLQPLTEGCLHVDDTRIFSWICHVLVLVLDQRAELHLWTVYANSFIREMDNRVTSLIKAVQAVLDGRNRVQFIEHLIPMVKLFACLASGSESIRVLFSELTFCGKLIDFAVNLKSSGTEHANLVLEFQHSIAILLHVLSRSFSAHHSFFRQESSDRYLLQLITDNLPAACQGHSLCADLVESASCALVNILLPQSPIREKDSQSLMDSCLDVLIRLVTVTDSEPIASPRSRSNLLSSGGTPIETTADLRVHHTLSSSELHTIMLRLRLNGIWGMVNMLHGASAVTCTQLFERLVSDGIWLDLLRPLATNTHSSNGWTNHHVSSHPPTARRCSTGSVNRMESKANKLRTRSLVLPESASVRDPMFFPPLSLTPPDECGKLITPLCLTTKRASSEKPVSPAVFEDSDTSFTRHSEAQVHQLLHKTLMFLHNLLRHEKVIDSVVKEHWWNITQFLVSVLEGNYPQAVKEQAVLVLAHLANGRSARKEFHRNGDLIEKLKLFMRSPDSHIKSAALTATYNLLGLGRDHSDYGLFGSGRTHSDPFLSHQWRLYHRHHRHKDCQRRKIETHNRPTPGSSATGSSARRDVATCVAQSALEEAEEEVEDEEEQDIVLEHAVITEESSFQIPGSRETTSHRALQTDEVLTDPLPAVQDSTVLYSADQPLAHSGSSSSVSNQRRSFQRHPYRQWWHLSSASTTQTEPPESYSPLRTIPSTTRLRAVATEPAVRSLSVSSSSSSTSSTSCAEDLASTVVQAPELECSAIQDAGAISSTSCSEAELNVTTPSIDPHSHDDTMAESLALDARAPLAAEEAGDETDSQAVQLIRMCSTDAASQTVVQSASVSSTRWGSSTIDLKDTSGSVCSNRQPWSNSMQQQFVCPRRSRRDLETGFRQILLPFLQELESDRLLRNTWDWLMLRANTRGKPVQLHHLFIAWQRLYNILPSGSPPHTISDTLNIESSLFSNCVTVDAFLRRLKDSTNPTCSSSLLAAMPRHRDGRHRRRHHHCHRHQTHGQSRHVPSPRMEASTVTTDGASISTPVPTVTTSEEIERIDDVISDNTNNHA</sequence>
<feature type="region of interest" description="Disordered" evidence="1">
    <location>
        <begin position="1038"/>
        <end position="1064"/>
    </location>
</feature>
<accession>A0A504Y764</accession>
<dbReference type="STRING" id="46835.A0A504Y764"/>
<feature type="compositionally biased region" description="Polar residues" evidence="1">
    <location>
        <begin position="1049"/>
        <end position="1060"/>
    </location>
</feature>
<dbReference type="InterPro" id="IPR016024">
    <property type="entry name" value="ARM-type_fold"/>
</dbReference>
<dbReference type="InterPro" id="IPR011989">
    <property type="entry name" value="ARM-like"/>
</dbReference>
<feature type="compositionally biased region" description="Polar residues" evidence="1">
    <location>
        <begin position="1170"/>
        <end position="1179"/>
    </location>
</feature>
<feature type="region of interest" description="Disordered" evidence="1">
    <location>
        <begin position="1474"/>
        <end position="1539"/>
    </location>
</feature>
<dbReference type="Proteomes" id="UP000316759">
    <property type="component" value="Unassembled WGS sequence"/>
</dbReference>
<feature type="region of interest" description="Disordered" evidence="1">
    <location>
        <begin position="1100"/>
        <end position="1122"/>
    </location>
</feature>
<feature type="compositionally biased region" description="Low complexity" evidence="1">
    <location>
        <begin position="1510"/>
        <end position="1521"/>
    </location>
</feature>
<dbReference type="SUPFAM" id="SSF48371">
    <property type="entry name" value="ARM repeat"/>
    <property type="match status" value="2"/>
</dbReference>
<feature type="region of interest" description="Disordered" evidence="1">
    <location>
        <begin position="798"/>
        <end position="822"/>
    </location>
</feature>
<evidence type="ECO:0000313" key="2">
    <source>
        <dbReference type="EMBL" id="TPP56783.1"/>
    </source>
</evidence>
<dbReference type="OrthoDB" id="5559898at2759"/>
<protein>
    <submittedName>
        <fullName evidence="2">Uncharacterized protein</fullName>
    </submittedName>
</protein>
<dbReference type="Gene3D" id="1.25.10.10">
    <property type="entry name" value="Leucine-rich Repeat Variant"/>
    <property type="match status" value="1"/>
</dbReference>
<proteinExistence type="predicted"/>
<name>A0A504Y764_FASGI</name>